<accession>A0A938XUS4</accession>
<feature type="site" description="Important for catalytic activity" evidence="11">
    <location>
        <position position="999"/>
    </location>
</feature>
<dbReference type="FunFam" id="3.40.50.920:FF:000007">
    <property type="entry name" value="Pyruvate:ferredoxin (Flavodoxin) oxidoreductase"/>
    <property type="match status" value="1"/>
</dbReference>
<feature type="binding site" evidence="10">
    <location>
        <begin position="965"/>
        <end position="968"/>
    </location>
    <ligand>
        <name>thiamine diphosphate</name>
        <dbReference type="ChEBI" id="CHEBI:58937"/>
    </ligand>
</feature>
<feature type="binding site" evidence="12">
    <location>
        <position position="844"/>
    </location>
    <ligand>
        <name>[4Fe-4S] cluster</name>
        <dbReference type="ChEBI" id="CHEBI:49883"/>
        <label>3</label>
    </ligand>
</feature>
<dbReference type="InterPro" id="IPR002880">
    <property type="entry name" value="Pyrv_Fd/Flavodoxin_OxRdtase_N"/>
</dbReference>
<keyword evidence="6 9" id="KW-0560">Oxidoreductase</keyword>
<dbReference type="EC" id="1.2.7.1" evidence="9"/>
<feature type="site" description="Important for catalytic activity" evidence="11">
    <location>
        <position position="64"/>
    </location>
</feature>
<dbReference type="InterPro" id="IPR002869">
    <property type="entry name" value="Pyrv_flavodox_OxRed_cen"/>
</dbReference>
<dbReference type="InterPro" id="IPR011895">
    <property type="entry name" value="Pyrv_flavodox_OxRed"/>
</dbReference>
<dbReference type="InterPro" id="IPR029061">
    <property type="entry name" value="THDP-binding"/>
</dbReference>
<feature type="binding site" evidence="10">
    <location>
        <position position="31"/>
    </location>
    <ligand>
        <name>pyruvate</name>
        <dbReference type="ChEBI" id="CHEBI:15361"/>
    </ligand>
</feature>
<feature type="binding site" evidence="12">
    <location>
        <position position="1074"/>
    </location>
    <ligand>
        <name>[4Fe-4S] cluster</name>
        <dbReference type="ChEBI" id="CHEBI:49883"/>
        <label>3</label>
    </ligand>
</feature>
<feature type="binding site" evidence="10">
    <location>
        <position position="821"/>
    </location>
    <ligand>
        <name>thiamine diphosphate</name>
        <dbReference type="ChEBI" id="CHEBI:58937"/>
    </ligand>
</feature>
<protein>
    <recommendedName>
        <fullName evidence="9">Pyruvate:ferredoxin oxidoreductase</fullName>
        <ecNumber evidence="9">1.2.7.1</ecNumber>
    </recommendedName>
    <alternativeName>
        <fullName evidence="9">Pyruvate synthase</fullName>
    </alternativeName>
</protein>
<evidence type="ECO:0000256" key="7">
    <source>
        <dbReference type="ARBA" id="ARBA00023004"/>
    </source>
</evidence>
<evidence type="ECO:0000256" key="3">
    <source>
        <dbReference type="ARBA" id="ARBA00022485"/>
    </source>
</evidence>
<feature type="site" description="Important for catalytic activity" evidence="11">
    <location>
        <position position="31"/>
    </location>
</feature>
<feature type="binding site" evidence="12">
    <location>
        <position position="694"/>
    </location>
    <ligand>
        <name>[4Fe-4S] cluster</name>
        <dbReference type="ChEBI" id="CHEBI:49883"/>
        <label>1</label>
    </ligand>
</feature>
<feature type="binding site" evidence="12">
    <location>
        <position position="701"/>
    </location>
    <ligand>
        <name>[4Fe-4S] cluster</name>
        <dbReference type="ChEBI" id="CHEBI:49883"/>
        <label>2</label>
    </ligand>
</feature>
<dbReference type="Pfam" id="PF01558">
    <property type="entry name" value="POR"/>
    <property type="match status" value="1"/>
</dbReference>
<dbReference type="PROSITE" id="PS51379">
    <property type="entry name" value="4FE4S_FER_2"/>
    <property type="match status" value="2"/>
</dbReference>
<dbReference type="InterPro" id="IPR037112">
    <property type="entry name" value="Pyrv-flavodox_OxR_EKR_sf"/>
</dbReference>
<dbReference type="SUPFAM" id="SSF52518">
    <property type="entry name" value="Thiamin diphosphate-binding fold (THDP-binding)"/>
    <property type="match status" value="2"/>
</dbReference>
<dbReference type="SMART" id="SM00890">
    <property type="entry name" value="EKR"/>
    <property type="match status" value="1"/>
</dbReference>
<dbReference type="SUPFAM" id="SSF54862">
    <property type="entry name" value="4Fe-4S ferredoxins"/>
    <property type="match status" value="1"/>
</dbReference>
<evidence type="ECO:0000256" key="5">
    <source>
        <dbReference type="ARBA" id="ARBA00022982"/>
    </source>
</evidence>
<dbReference type="Pfam" id="PF12838">
    <property type="entry name" value="Fer4_7"/>
    <property type="match status" value="1"/>
</dbReference>
<sequence>MTKKMKTMDGNQAAAYTSYAFTEVAGIYPITPSSPMAEYVDLWASEGKENLFGMPVNVVEMQSEAGAAATVHGSLQAGALTTTYTASQGLLLKVPNLYKIAGELLPGVVHVAARSIASQALSIFGDHQDVMAARQTGCAMLASGSVQEVMDLGGVAHLSAIEGRVPFIHYFDGFRTSHEIQKVEMMDYEVYDRLLDRDAVQDFRDNALNPEDPVTRGSAQNDDVYFQAKEVQNKYYDQLPDIVAEYMEEISEETGREYAPFVYYGAEDATDVIVAMGSVTEAIEETVDYLNEQGRKVGLMTVHLYRPFSAKYFLDQLPETVERIAALDRTKEAGSTGEPLYLDVQSVFANKEDAPLVIGGRYGLSSKDTNPAQIIAVYDNLVGEAKDNFTIGIEDDVTNLSLEVEEDVNVLSDDVTAALFYGLGSDGTVGANKNTIKIIGDNTDLYAQGYFAYDSKKSGGVTRSNLRFGPEPVRSTYLVSNPDFVACSTDSYLGKYDMLSGLSEGGTFLLNTVSEAEEIVEEMPNSVKKKLAKKDAKFYIIDALTLAQEIGLGHRTNTIIQSAFFKLNEQIMPYDEAQELMKDYAEKAYGRKGQEIVEMNWEAIEKGAEGLEEIEVDSAWADLEVEEETSADEDRPDFVKNIADPINAIEGYDLPVSAFEGYEDGTMVNGTAAYEKRGIANFVPEWQPDNCIQCNQCSFACPHAVIRPFLMDEEEVANAPEGTTTIKPLGKGLDGLEYRLQVSTLDCTGCGVCENVCPAPEKALEMVPIKESLDANEDEKAEYMFNEVTYKDDKMSISNVKGSQFAKPLFEFSGACAGCGETPYVKLVTQLFGDRMTIANATGCSSIYGGSYPSTPFTKNDNGRGPAWANSLFEDNAEFGFGMRIASETIRDRIENIMNETIDDVEDELKDLYQKWMKNRNSGAKSKEIKAQLVTALENTSCADAKQILEVKDHLIKQSNWMIGGDGWAYDIGYGGLDHVIASDEDVNILVVDTQVYSNTGGQSSKAAQSGSIAKFTASGKGGNKKDLAAMAMAYGHVYVAQVAHGASQSQVLKAMIEAEAHDGPSLVIAYSPCISHGVKGGLTKAEEQAEMAEECGYWPIFRYDPSLAEKGENPLQLDSKDPDWDKYHDFLMTEKRYSQLTKINPEQAEKLLEENKKQAQYRWRMYQRYAAMDYSEEATEE</sequence>
<feature type="binding site" evidence="10">
    <location>
        <begin position="994"/>
        <end position="999"/>
    </location>
    <ligand>
        <name>thiamine diphosphate</name>
        <dbReference type="ChEBI" id="CHEBI:58937"/>
    </ligand>
</feature>
<feature type="binding site" evidence="12">
    <location>
        <position position="757"/>
    </location>
    <ligand>
        <name>[4Fe-4S] cluster</name>
        <dbReference type="ChEBI" id="CHEBI:49883"/>
        <label>1</label>
    </ligand>
</feature>
<dbReference type="NCBIfam" id="TIGR02176">
    <property type="entry name" value="pyruv_ox_red"/>
    <property type="match status" value="1"/>
</dbReference>
<feature type="domain" description="4Fe-4S ferredoxin-type" evidence="13">
    <location>
        <begin position="682"/>
        <end position="711"/>
    </location>
</feature>
<keyword evidence="8 12" id="KW-0411">Iron-sulfur</keyword>
<name>A0A938XUS4_9FIRM</name>
<feature type="binding site" evidence="12">
    <location>
        <position position="750"/>
    </location>
    <ligand>
        <name>[4Fe-4S] cluster</name>
        <dbReference type="ChEBI" id="CHEBI:49883"/>
        <label>2</label>
    </ligand>
</feature>
<evidence type="ECO:0000256" key="6">
    <source>
        <dbReference type="ARBA" id="ARBA00023002"/>
    </source>
</evidence>
<dbReference type="Pfam" id="PF10371">
    <property type="entry name" value="EKR"/>
    <property type="match status" value="1"/>
</dbReference>
<keyword evidence="14" id="KW-0670">Pyruvate</keyword>
<dbReference type="FunFam" id="3.40.50.970:FF:000041">
    <property type="entry name" value="Pyruvate:ferredoxin (Flavodoxin) oxidoreductase"/>
    <property type="match status" value="1"/>
</dbReference>
<dbReference type="GO" id="GO:0006979">
    <property type="term" value="P:response to oxidative stress"/>
    <property type="evidence" value="ECO:0007669"/>
    <property type="project" value="TreeGrafter"/>
</dbReference>
<dbReference type="GO" id="GO:0019164">
    <property type="term" value="F:pyruvate synthase activity"/>
    <property type="evidence" value="ECO:0007669"/>
    <property type="project" value="UniProtKB-EC"/>
</dbReference>
<feature type="site" description="Important for catalytic activity" evidence="11">
    <location>
        <position position="114"/>
    </location>
</feature>
<proteinExistence type="inferred from homology"/>
<evidence type="ECO:0000256" key="12">
    <source>
        <dbReference type="PIRSR" id="PIRSR000159-50"/>
    </source>
</evidence>
<dbReference type="GO" id="GO:0030976">
    <property type="term" value="F:thiamine pyrophosphate binding"/>
    <property type="evidence" value="ECO:0007669"/>
    <property type="project" value="InterPro"/>
</dbReference>
<dbReference type="Gene3D" id="3.40.50.920">
    <property type="match status" value="1"/>
</dbReference>
<keyword evidence="15" id="KW-1185">Reference proteome</keyword>
<evidence type="ECO:0000256" key="2">
    <source>
        <dbReference type="ARBA" id="ARBA00022448"/>
    </source>
</evidence>
<dbReference type="CDD" id="cd03377">
    <property type="entry name" value="TPP_PFOR_PNO"/>
    <property type="match status" value="1"/>
</dbReference>
<comment type="cofactor">
    <cofactor evidence="12">
        <name>[4Fe-4S] cluster</name>
        <dbReference type="ChEBI" id="CHEBI:49883"/>
    </cofactor>
    <text evidence="12">Binds 3 [4Fe-4S] clusters per subunit.</text>
</comment>
<dbReference type="AlphaFoldDB" id="A0A938XUS4"/>
<feature type="binding site" evidence="12">
    <location>
        <position position="753"/>
    </location>
    <ligand>
        <name>[4Fe-4S] cluster</name>
        <dbReference type="ChEBI" id="CHEBI:49883"/>
        <label>2</label>
    </ligand>
</feature>
<dbReference type="Proteomes" id="UP000774000">
    <property type="component" value="Unassembled WGS sequence"/>
</dbReference>
<feature type="binding site" evidence="12">
    <location>
        <position position="747"/>
    </location>
    <ligand>
        <name>[4Fe-4S] cluster</name>
        <dbReference type="ChEBI" id="CHEBI:49883"/>
        <label>2</label>
    </ligand>
</feature>
<dbReference type="FunFam" id="3.40.50.970:FF:000012">
    <property type="entry name" value="Pyruvate:ferredoxin (Flavodoxin) oxidoreductase"/>
    <property type="match status" value="1"/>
</dbReference>
<dbReference type="RefSeq" id="WP_204702003.1">
    <property type="nucleotide sequence ID" value="NZ_JAFBDQ010000010.1"/>
</dbReference>
<organism evidence="14 15">
    <name type="scientific">Halanaerobacter jeridensis</name>
    <dbReference type="NCBI Taxonomy" id="706427"/>
    <lineage>
        <taxon>Bacteria</taxon>
        <taxon>Bacillati</taxon>
        <taxon>Bacillota</taxon>
        <taxon>Clostridia</taxon>
        <taxon>Halanaerobiales</taxon>
        <taxon>Halobacteroidaceae</taxon>
        <taxon>Halanaerobacter</taxon>
    </lineage>
</organism>
<feature type="binding site" evidence="10">
    <location>
        <position position="64"/>
    </location>
    <ligand>
        <name>thiamine diphosphate</name>
        <dbReference type="ChEBI" id="CHEBI:58937"/>
    </ligand>
</feature>
<dbReference type="GO" id="GO:0005506">
    <property type="term" value="F:iron ion binding"/>
    <property type="evidence" value="ECO:0007669"/>
    <property type="project" value="InterPro"/>
</dbReference>
<evidence type="ECO:0000256" key="4">
    <source>
        <dbReference type="ARBA" id="ARBA00022723"/>
    </source>
</evidence>
<feature type="binding site" evidence="12">
    <location>
        <position position="819"/>
    </location>
    <ligand>
        <name>[4Fe-4S] cluster</name>
        <dbReference type="ChEBI" id="CHEBI:49883"/>
        <label>3</label>
    </ligand>
</feature>
<dbReference type="PANTHER" id="PTHR32154">
    <property type="entry name" value="PYRUVATE-FLAVODOXIN OXIDOREDUCTASE-RELATED"/>
    <property type="match status" value="1"/>
</dbReference>
<dbReference type="Gene3D" id="4.10.780.10">
    <property type="entry name" value="Pyruvate-flavodoxin oxidoreductase, EKR domain"/>
    <property type="match status" value="1"/>
</dbReference>
<dbReference type="PIRSF" id="PIRSF000159">
    <property type="entry name" value="NifJ"/>
    <property type="match status" value="1"/>
</dbReference>
<dbReference type="SUPFAM" id="SSF52922">
    <property type="entry name" value="TK C-terminal domain-like"/>
    <property type="match status" value="1"/>
</dbReference>
<keyword evidence="5 9" id="KW-0249">Electron transport</keyword>
<dbReference type="Gene3D" id="3.40.920.10">
    <property type="entry name" value="Pyruvate-ferredoxin oxidoreductase, PFOR, domain III"/>
    <property type="match status" value="1"/>
</dbReference>
<dbReference type="PROSITE" id="PS00198">
    <property type="entry name" value="4FE4S_FER_1"/>
    <property type="match status" value="1"/>
</dbReference>
<evidence type="ECO:0000313" key="15">
    <source>
        <dbReference type="Proteomes" id="UP000774000"/>
    </source>
</evidence>
<dbReference type="GO" id="GO:0022900">
    <property type="term" value="P:electron transport chain"/>
    <property type="evidence" value="ECO:0007669"/>
    <property type="project" value="InterPro"/>
</dbReference>
<comment type="catalytic activity">
    <reaction evidence="9">
        <text>2 oxidized [2Fe-2S]-[ferredoxin] + pyruvate + CoA = 2 reduced [2Fe-2S]-[ferredoxin] + acetyl-CoA + CO2 + H(+)</text>
        <dbReference type="Rhea" id="RHEA:12765"/>
        <dbReference type="Rhea" id="RHEA-COMP:10000"/>
        <dbReference type="Rhea" id="RHEA-COMP:10001"/>
        <dbReference type="ChEBI" id="CHEBI:15361"/>
        <dbReference type="ChEBI" id="CHEBI:15378"/>
        <dbReference type="ChEBI" id="CHEBI:16526"/>
        <dbReference type="ChEBI" id="CHEBI:33737"/>
        <dbReference type="ChEBI" id="CHEBI:33738"/>
        <dbReference type="ChEBI" id="CHEBI:57287"/>
        <dbReference type="ChEBI" id="CHEBI:57288"/>
        <dbReference type="EC" id="1.2.7.1"/>
    </reaction>
</comment>
<dbReference type="FunFam" id="3.30.70.20:FF:000022">
    <property type="entry name" value="Pyruvate:ferredoxin (Flavodoxin) oxidoreductase"/>
    <property type="match status" value="1"/>
</dbReference>
<dbReference type="FunFam" id="3.40.920.10:FF:000001">
    <property type="entry name" value="Pyruvate:ferredoxin (Flavodoxin) oxidoreductase"/>
    <property type="match status" value="1"/>
</dbReference>
<feature type="binding site" evidence="12">
    <location>
        <position position="691"/>
    </location>
    <ligand>
        <name>[4Fe-4S] cluster</name>
        <dbReference type="ChEBI" id="CHEBI:49883"/>
        <label>1</label>
    </ligand>
</feature>
<feature type="binding site" evidence="12">
    <location>
        <position position="697"/>
    </location>
    <ligand>
        <name>[4Fe-4S] cluster</name>
        <dbReference type="ChEBI" id="CHEBI:49883"/>
        <label>1</label>
    </ligand>
</feature>
<dbReference type="InterPro" id="IPR033412">
    <property type="entry name" value="PFOR_II"/>
</dbReference>
<evidence type="ECO:0000256" key="9">
    <source>
        <dbReference type="PIRNR" id="PIRNR000159"/>
    </source>
</evidence>
<dbReference type="InterPro" id="IPR011766">
    <property type="entry name" value="TPP_enzyme_TPP-bd"/>
</dbReference>
<comment type="caution">
    <text evidence="14">The sequence shown here is derived from an EMBL/GenBank/DDBJ whole genome shotgun (WGS) entry which is preliminary data.</text>
</comment>
<dbReference type="CDD" id="cd07034">
    <property type="entry name" value="TPP_PYR_PFOR_IOR-alpha_like"/>
    <property type="match status" value="1"/>
</dbReference>
<evidence type="ECO:0000256" key="11">
    <source>
        <dbReference type="PIRSR" id="PIRSR000159-2"/>
    </source>
</evidence>
<dbReference type="PANTHER" id="PTHR32154:SF0">
    <property type="entry name" value="PYRUVATE-FLAVODOXIN OXIDOREDUCTASE-RELATED"/>
    <property type="match status" value="1"/>
</dbReference>
<feature type="binding site" evidence="12">
    <location>
        <position position="816"/>
    </location>
    <ligand>
        <name>[4Fe-4S] cluster</name>
        <dbReference type="ChEBI" id="CHEBI:49883"/>
        <label>3</label>
    </ligand>
</feature>
<dbReference type="InterPro" id="IPR009014">
    <property type="entry name" value="Transketo_C/PFOR_II"/>
</dbReference>
<reference evidence="14" key="1">
    <citation type="submission" date="2021-01" db="EMBL/GenBank/DDBJ databases">
        <title>Genomic Encyclopedia of Type Strains, Phase IV (KMG-IV): sequencing the most valuable type-strain genomes for metagenomic binning, comparative biology and taxonomic classification.</title>
        <authorList>
            <person name="Goeker M."/>
        </authorList>
    </citation>
    <scope>NUCLEOTIDE SEQUENCE</scope>
    <source>
        <strain evidence="14">DSM 23230</strain>
    </source>
</reference>
<feature type="domain" description="4Fe-4S ferredoxin-type" evidence="13">
    <location>
        <begin position="738"/>
        <end position="769"/>
    </location>
</feature>
<evidence type="ECO:0000313" key="14">
    <source>
        <dbReference type="EMBL" id="MBM7557254.1"/>
    </source>
</evidence>
<dbReference type="Pfam" id="PF01855">
    <property type="entry name" value="POR_N"/>
    <property type="match status" value="1"/>
</dbReference>
<dbReference type="InterPro" id="IPR019752">
    <property type="entry name" value="Pyrv/ketoisovalerate_OxRed_cat"/>
</dbReference>
<evidence type="ECO:0000256" key="10">
    <source>
        <dbReference type="PIRSR" id="PIRSR000159-1"/>
    </source>
</evidence>
<dbReference type="Pfam" id="PF17147">
    <property type="entry name" value="PFOR_II"/>
    <property type="match status" value="1"/>
</dbReference>
<dbReference type="Gene3D" id="3.30.70.20">
    <property type="match status" value="1"/>
</dbReference>
<feature type="binding site" evidence="10">
    <location>
        <position position="114"/>
    </location>
    <ligand>
        <name>pyruvate</name>
        <dbReference type="ChEBI" id="CHEBI:15361"/>
    </ligand>
</feature>
<dbReference type="InterPro" id="IPR050722">
    <property type="entry name" value="Pyruvate:ferred/Flavod_OxRd"/>
</dbReference>
<keyword evidence="4 12" id="KW-0479">Metal-binding</keyword>
<evidence type="ECO:0000256" key="8">
    <source>
        <dbReference type="ARBA" id="ARBA00023014"/>
    </source>
</evidence>
<evidence type="ECO:0000259" key="13">
    <source>
        <dbReference type="PROSITE" id="PS51379"/>
    </source>
</evidence>
<dbReference type="InterPro" id="IPR019456">
    <property type="entry name" value="Pyrv-flavodox_OxRtase_EKR"/>
</dbReference>
<dbReference type="EMBL" id="JAFBDQ010000010">
    <property type="protein sequence ID" value="MBM7557254.1"/>
    <property type="molecule type" value="Genomic_DNA"/>
</dbReference>
<evidence type="ECO:0000256" key="1">
    <source>
        <dbReference type="ARBA" id="ARBA00009032"/>
    </source>
</evidence>
<dbReference type="GO" id="GO:0051539">
    <property type="term" value="F:4 iron, 4 sulfur cluster binding"/>
    <property type="evidence" value="ECO:0007669"/>
    <property type="project" value="UniProtKB-KW"/>
</dbReference>
<keyword evidence="2 9" id="KW-0813">Transport</keyword>
<keyword evidence="3 12" id="KW-0004">4Fe-4S</keyword>
<dbReference type="InterPro" id="IPR017900">
    <property type="entry name" value="4Fe4S_Fe_S_CS"/>
</dbReference>
<comment type="similarity">
    <text evidence="1 9">Belongs to the pyruvate:ferredoxin/flavodoxin oxidoreductase family.</text>
</comment>
<dbReference type="Pfam" id="PF02775">
    <property type="entry name" value="TPP_enzyme_C"/>
    <property type="match status" value="1"/>
</dbReference>
<dbReference type="SUPFAM" id="SSF53323">
    <property type="entry name" value="Pyruvate-ferredoxin oxidoreductase, PFOR, domain III"/>
    <property type="match status" value="1"/>
</dbReference>
<gene>
    <name evidence="14" type="ORF">JOC47_002109</name>
</gene>
<feature type="binding site" evidence="10">
    <location>
        <position position="844"/>
    </location>
    <ligand>
        <name>thiamine diphosphate</name>
        <dbReference type="ChEBI" id="CHEBI:58937"/>
    </ligand>
</feature>
<dbReference type="Gene3D" id="3.40.50.970">
    <property type="match status" value="2"/>
</dbReference>
<dbReference type="InterPro" id="IPR017896">
    <property type="entry name" value="4Fe4S_Fe-S-bd"/>
</dbReference>
<keyword evidence="7 12" id="KW-0408">Iron</keyword>